<dbReference type="InterPro" id="IPR036250">
    <property type="entry name" value="AcylCo_DH-like_C"/>
</dbReference>
<evidence type="ECO:0000256" key="2">
    <source>
        <dbReference type="ARBA" id="ARBA00009347"/>
    </source>
</evidence>
<evidence type="ECO:0000313" key="7">
    <source>
        <dbReference type="EMBL" id="PZF99900.1"/>
    </source>
</evidence>
<dbReference type="PANTHER" id="PTHR43884">
    <property type="entry name" value="ACYL-COA DEHYDROGENASE"/>
    <property type="match status" value="1"/>
</dbReference>
<protein>
    <submittedName>
        <fullName evidence="7">Acyl-CoA dehydrogenase</fullName>
    </submittedName>
</protein>
<evidence type="ECO:0000256" key="5">
    <source>
        <dbReference type="ARBA" id="ARBA00023002"/>
    </source>
</evidence>
<accession>A0A2W2CPX7</accession>
<dbReference type="GO" id="GO:0003995">
    <property type="term" value="F:acyl-CoA dehydrogenase activity"/>
    <property type="evidence" value="ECO:0007669"/>
    <property type="project" value="InterPro"/>
</dbReference>
<dbReference type="EMBL" id="POTX01000016">
    <property type="protein sequence ID" value="PZF99900.1"/>
    <property type="molecule type" value="Genomic_DNA"/>
</dbReference>
<dbReference type="Proteomes" id="UP000248627">
    <property type="component" value="Unassembled WGS sequence"/>
</dbReference>
<dbReference type="FunFam" id="2.40.110.10:FF:000002">
    <property type="entry name" value="Acyl-CoA dehydrogenase fadE12"/>
    <property type="match status" value="1"/>
</dbReference>
<evidence type="ECO:0000256" key="3">
    <source>
        <dbReference type="ARBA" id="ARBA00022630"/>
    </source>
</evidence>
<evidence type="ECO:0000313" key="8">
    <source>
        <dbReference type="Proteomes" id="UP000248627"/>
    </source>
</evidence>
<dbReference type="PANTHER" id="PTHR43884:SF12">
    <property type="entry name" value="ISOVALERYL-COA DEHYDROGENASE, MITOCHONDRIAL-RELATED"/>
    <property type="match status" value="1"/>
</dbReference>
<comment type="similarity">
    <text evidence="2 6">Belongs to the acyl-CoA dehydrogenase family.</text>
</comment>
<dbReference type="InterPro" id="IPR009075">
    <property type="entry name" value="AcylCo_DH/oxidase_C"/>
</dbReference>
<dbReference type="Pfam" id="PF02771">
    <property type="entry name" value="Acyl-CoA_dh_N"/>
    <property type="match status" value="1"/>
</dbReference>
<dbReference type="AlphaFoldDB" id="A0A2W2CPX7"/>
<sequence>MTVDRILPTDEAHDLLELATELADRELAPKAVEYESRAEFPREVLRTLGRAGLLGLPYAEEHGGAAQPYEVYLQVLEILASRWLAVAEAVSVHTLSCYPVAAFGTEEQRKLLPDMIGGELLGAYCLSEPQGGSDAAALTTKAVRDGDAYVVTGTKAWITHAQVADFYNVFCRTGGPGARGISCLLADRATPGIHPQAAERTMGLRSSPVAQLAFDDARVPADRLIGGEGNGFTIAMSALDAGRLGIAACAVGLAQAALDYAVDYARQRQQFGRSIIDFQGLGFTLADLATQISAARALMLAAARLRDAGRPYSIEAAKAKLFATDMAMRVTTDAVQVLGGAGYVADHPVERYMREAKVLQIVEGTNQIQRLVISRALAKG</sequence>
<keyword evidence="4 6" id="KW-0274">FAD</keyword>
<evidence type="ECO:0000256" key="4">
    <source>
        <dbReference type="ARBA" id="ARBA00022827"/>
    </source>
</evidence>
<dbReference type="InterPro" id="IPR009100">
    <property type="entry name" value="AcylCoA_DH/oxidase_NM_dom_sf"/>
</dbReference>
<dbReference type="InterPro" id="IPR037069">
    <property type="entry name" value="AcylCoA_DH/ox_N_sf"/>
</dbReference>
<dbReference type="FunFam" id="1.20.140.10:FF:000004">
    <property type="entry name" value="Acyl-CoA dehydrogenase FadE25"/>
    <property type="match status" value="1"/>
</dbReference>
<dbReference type="Pfam" id="PF00441">
    <property type="entry name" value="Acyl-CoA_dh_1"/>
    <property type="match status" value="1"/>
</dbReference>
<dbReference type="OrthoDB" id="142556at2"/>
<dbReference type="PIRSF" id="PIRSF016578">
    <property type="entry name" value="HsaA"/>
    <property type="match status" value="1"/>
</dbReference>
<reference evidence="7 8" key="1">
    <citation type="submission" date="2018-01" db="EMBL/GenBank/DDBJ databases">
        <title>Draft genome sequence of Jishengella endophytica.</title>
        <authorList>
            <person name="Sahin N."/>
            <person name="Ay H."/>
            <person name="Saygin H."/>
        </authorList>
    </citation>
    <scope>NUCLEOTIDE SEQUENCE [LARGE SCALE GENOMIC DNA]</scope>
    <source>
        <strain evidence="7 8">DSM 45430</strain>
    </source>
</reference>
<evidence type="ECO:0000256" key="1">
    <source>
        <dbReference type="ARBA" id="ARBA00001974"/>
    </source>
</evidence>
<dbReference type="Gene3D" id="1.20.140.10">
    <property type="entry name" value="Butyryl-CoA Dehydrogenase, subunit A, domain 3"/>
    <property type="match status" value="1"/>
</dbReference>
<dbReference type="InterPro" id="IPR013786">
    <property type="entry name" value="AcylCoA_DH/ox_N"/>
</dbReference>
<name>A0A2W2CPX7_9ACTN</name>
<dbReference type="Gene3D" id="1.10.540.10">
    <property type="entry name" value="Acyl-CoA dehydrogenase/oxidase, N-terminal domain"/>
    <property type="match status" value="1"/>
</dbReference>
<dbReference type="Gene3D" id="2.40.110.10">
    <property type="entry name" value="Butyryl-CoA Dehydrogenase, subunit A, domain 2"/>
    <property type="match status" value="1"/>
</dbReference>
<dbReference type="SUPFAM" id="SSF56645">
    <property type="entry name" value="Acyl-CoA dehydrogenase NM domain-like"/>
    <property type="match status" value="1"/>
</dbReference>
<dbReference type="RefSeq" id="WP_111241872.1">
    <property type="nucleotide sequence ID" value="NZ_AP023358.1"/>
</dbReference>
<dbReference type="InterPro" id="IPR006089">
    <property type="entry name" value="Acyl-CoA_DH_CS"/>
</dbReference>
<keyword evidence="5 6" id="KW-0560">Oxidoreductase</keyword>
<comment type="caution">
    <text evidence="7">The sequence shown here is derived from an EMBL/GenBank/DDBJ whole genome shotgun (WGS) entry which is preliminary data.</text>
</comment>
<proteinExistence type="inferred from homology"/>
<comment type="cofactor">
    <cofactor evidence="1 6">
        <name>FAD</name>
        <dbReference type="ChEBI" id="CHEBI:57692"/>
    </cofactor>
</comment>
<dbReference type="PROSITE" id="PS00072">
    <property type="entry name" value="ACYL_COA_DH_1"/>
    <property type="match status" value="1"/>
</dbReference>
<evidence type="ECO:0000256" key="6">
    <source>
        <dbReference type="RuleBase" id="RU362125"/>
    </source>
</evidence>
<dbReference type="SUPFAM" id="SSF47203">
    <property type="entry name" value="Acyl-CoA dehydrogenase C-terminal domain-like"/>
    <property type="match status" value="1"/>
</dbReference>
<dbReference type="Pfam" id="PF02770">
    <property type="entry name" value="Acyl-CoA_dh_M"/>
    <property type="match status" value="1"/>
</dbReference>
<dbReference type="InterPro" id="IPR046373">
    <property type="entry name" value="Acyl-CoA_Oxase/DH_mid-dom_sf"/>
</dbReference>
<gene>
    <name evidence="7" type="ORF">C1I93_04145</name>
</gene>
<keyword evidence="3 6" id="KW-0285">Flavoprotein</keyword>
<dbReference type="GO" id="GO:0050660">
    <property type="term" value="F:flavin adenine dinucleotide binding"/>
    <property type="evidence" value="ECO:0007669"/>
    <property type="project" value="InterPro"/>
</dbReference>
<keyword evidence="8" id="KW-1185">Reference proteome</keyword>
<dbReference type="InterPro" id="IPR006091">
    <property type="entry name" value="Acyl-CoA_Oxase/DH_mid-dom"/>
</dbReference>
<dbReference type="PROSITE" id="PS00073">
    <property type="entry name" value="ACYL_COA_DH_2"/>
    <property type="match status" value="1"/>
</dbReference>
<organism evidence="7 8">
    <name type="scientific">Micromonospora endophytica</name>
    <dbReference type="NCBI Taxonomy" id="515350"/>
    <lineage>
        <taxon>Bacteria</taxon>
        <taxon>Bacillati</taxon>
        <taxon>Actinomycetota</taxon>
        <taxon>Actinomycetes</taxon>
        <taxon>Micromonosporales</taxon>
        <taxon>Micromonosporaceae</taxon>
        <taxon>Micromonospora</taxon>
    </lineage>
</organism>